<evidence type="ECO:0000313" key="3">
    <source>
        <dbReference type="Proteomes" id="UP000000577"/>
    </source>
</evidence>
<reference evidence="2 3" key="1">
    <citation type="journal article" date="2003" name="Science">
        <title>Genome of Geobacter sulfurreducens: metal reduction in subsurface environments.</title>
        <authorList>
            <person name="Methe B.A."/>
            <person name="Nelson K.E."/>
            <person name="Eisen J.A."/>
            <person name="Paulsen I.T."/>
            <person name="Nelson W."/>
            <person name="Heidelberg J.F."/>
            <person name="Wu D."/>
            <person name="Wu M."/>
            <person name="Ward N."/>
            <person name="Beanan M.J."/>
            <person name="Dodson R.J."/>
            <person name="Madupu R."/>
            <person name="Brinkac L.M."/>
            <person name="Daugherty S.C."/>
            <person name="DeBoy R.T."/>
            <person name="Durkin A.S."/>
            <person name="Gwinn M."/>
            <person name="Kolonay J.F."/>
            <person name="Sullivan S.A."/>
            <person name="Haft D.H."/>
            <person name="Selengut J."/>
            <person name="Davidsen T.M."/>
            <person name="Zafar N."/>
            <person name="White O."/>
            <person name="Tran B."/>
            <person name="Romero C."/>
            <person name="Forberger H.A."/>
            <person name="Weidman J."/>
            <person name="Khouri H."/>
            <person name="Feldblyum T.V."/>
            <person name="Utterback T.R."/>
            <person name="Van Aken S.E."/>
            <person name="Lovley D.R."/>
            <person name="Fraser C.M."/>
        </authorList>
    </citation>
    <scope>NUCLEOTIDE SEQUENCE [LARGE SCALE GENOMIC DNA]</scope>
    <source>
        <strain evidence="3">ATCC 51573 / DSM 12127 / PCA</strain>
    </source>
</reference>
<organism evidence="2 3">
    <name type="scientific">Geobacter sulfurreducens (strain ATCC 51573 / DSM 12127 / PCA)</name>
    <dbReference type="NCBI Taxonomy" id="243231"/>
    <lineage>
        <taxon>Bacteria</taxon>
        <taxon>Pseudomonadati</taxon>
        <taxon>Thermodesulfobacteriota</taxon>
        <taxon>Desulfuromonadia</taxon>
        <taxon>Geobacterales</taxon>
        <taxon>Geobacteraceae</taxon>
        <taxon>Geobacter</taxon>
    </lineage>
</organism>
<dbReference type="InParanoid" id="I7FKA1"/>
<dbReference type="STRING" id="243231.GSU3546"/>
<evidence type="ECO:0000256" key="1">
    <source>
        <dbReference type="SAM" id="Phobius"/>
    </source>
</evidence>
<dbReference type="EnsemblBacteria" id="AFP20446">
    <property type="protein sequence ID" value="AFP20446"/>
    <property type="gene ID" value="GSU3546"/>
</dbReference>
<gene>
    <name evidence="2" type="ordered locus">GSU3546</name>
</gene>
<name>I7FKA1_GEOSL</name>
<dbReference type="Proteomes" id="UP000000577">
    <property type="component" value="Chromosome"/>
</dbReference>
<keyword evidence="1" id="KW-0472">Membrane</keyword>
<sequence length="55" mass="6492">MQTDKYVLITRLGLKLWINVFWTFFWLNEPWPYVICTHSSIALLVNYGPLSTAMV</sequence>
<dbReference type="AlphaFoldDB" id="I7FKA1"/>
<feature type="transmembrane region" description="Helical" evidence="1">
    <location>
        <begin position="31"/>
        <end position="50"/>
    </location>
</feature>
<proteinExistence type="predicted"/>
<feature type="transmembrane region" description="Helical" evidence="1">
    <location>
        <begin position="7"/>
        <end position="25"/>
    </location>
</feature>
<dbReference type="KEGG" id="gsu:GSU3546"/>
<keyword evidence="1" id="KW-1133">Transmembrane helix</keyword>
<keyword evidence="3" id="KW-1185">Reference proteome</keyword>
<accession>I7FKA1</accession>
<dbReference type="EMBL" id="AE017180">
    <property type="protein sequence ID" value="AFP20446.1"/>
    <property type="molecule type" value="Genomic_DNA"/>
</dbReference>
<reference evidence="2 3" key="2">
    <citation type="journal article" date="2012" name="BMC Genomics">
        <title>Comparative genomic analysis of Geobacter sulfurreducens KN400, a strain with enhanced capacity for extracellular electron transfer and electricity production.</title>
        <authorList>
            <person name="Butler J.E."/>
            <person name="Young N.D."/>
            <person name="Aklujkar M."/>
            <person name="Lovley D.R."/>
        </authorList>
    </citation>
    <scope>NUCLEOTIDE SEQUENCE [LARGE SCALE GENOMIC DNA]</scope>
    <source>
        <strain evidence="3">ATCC 51573 / DSM 12127 / PCA</strain>
    </source>
</reference>
<keyword evidence="1" id="KW-0812">Transmembrane</keyword>
<dbReference type="HOGENOM" id="CLU_3025837_0_0_7"/>
<evidence type="ECO:0000313" key="2">
    <source>
        <dbReference type="EMBL" id="AFP20446.1"/>
    </source>
</evidence>
<protein>
    <submittedName>
        <fullName evidence="2">Uncharacterized protein</fullName>
    </submittedName>
</protein>